<protein>
    <submittedName>
        <fullName evidence="1">Soluble P-type ATPase</fullName>
    </submittedName>
</protein>
<dbReference type="Pfam" id="PF08282">
    <property type="entry name" value="Hydrolase_3"/>
    <property type="match status" value="1"/>
</dbReference>
<organism evidence="1 2">
    <name type="scientific">Sedimentibacter saalensis</name>
    <dbReference type="NCBI Taxonomy" id="130788"/>
    <lineage>
        <taxon>Bacteria</taxon>
        <taxon>Bacillati</taxon>
        <taxon>Bacillota</taxon>
        <taxon>Tissierellia</taxon>
        <taxon>Sedimentibacter</taxon>
    </lineage>
</organism>
<dbReference type="SUPFAM" id="SSF56784">
    <property type="entry name" value="HAD-like"/>
    <property type="match status" value="1"/>
</dbReference>
<dbReference type="InterPro" id="IPR036412">
    <property type="entry name" value="HAD-like_sf"/>
</dbReference>
<dbReference type="OrthoDB" id="159409at2"/>
<dbReference type="Gene3D" id="3.40.50.1000">
    <property type="entry name" value="HAD superfamily/HAD-like"/>
    <property type="match status" value="1"/>
</dbReference>
<evidence type="ECO:0000313" key="2">
    <source>
        <dbReference type="Proteomes" id="UP000315343"/>
    </source>
</evidence>
<dbReference type="RefSeq" id="WP_145081760.1">
    <property type="nucleotide sequence ID" value="NZ_DAMBUX010000031.1"/>
</dbReference>
<dbReference type="Proteomes" id="UP000315343">
    <property type="component" value="Unassembled WGS sequence"/>
</dbReference>
<dbReference type="AlphaFoldDB" id="A0A562JEQ7"/>
<name>A0A562JEQ7_9FIRM</name>
<accession>A0A562JEQ7</accession>
<dbReference type="EMBL" id="VLKH01000003">
    <property type="protein sequence ID" value="TWH81650.1"/>
    <property type="molecule type" value="Genomic_DNA"/>
</dbReference>
<reference evidence="1 2" key="1">
    <citation type="submission" date="2019-07" db="EMBL/GenBank/DDBJ databases">
        <title>Genomic Encyclopedia of Type Strains, Phase I: the one thousand microbial genomes (KMG-I) project.</title>
        <authorList>
            <person name="Kyrpides N."/>
        </authorList>
    </citation>
    <scope>NUCLEOTIDE SEQUENCE [LARGE SCALE GENOMIC DNA]</scope>
    <source>
        <strain evidence="1 2">DSM 13558</strain>
    </source>
</reference>
<comment type="caution">
    <text evidence="1">The sequence shown here is derived from an EMBL/GenBank/DDBJ whole genome shotgun (WGS) entry which is preliminary data.</text>
</comment>
<proteinExistence type="predicted"/>
<evidence type="ECO:0000313" key="1">
    <source>
        <dbReference type="EMBL" id="TWH81650.1"/>
    </source>
</evidence>
<gene>
    <name evidence="1" type="ORF">LY60_01404</name>
</gene>
<keyword evidence="2" id="KW-1185">Reference proteome</keyword>
<dbReference type="InterPro" id="IPR023214">
    <property type="entry name" value="HAD_sf"/>
</dbReference>
<sequence length="156" mass="16867">MININIPGRSPYNIANIVFDYNGTIAVNGIISKSTREKLSILCNMADVYVLTADTYGSAAKECEGLNLTLKTFPKDNAADYKLKIVNELGKDKTICFGNGYNDIKMFEAASLSVAVLEKEGLCVALLKEATILVKSIEDGINLLLNTNALIATLRG</sequence>